<proteinExistence type="predicted"/>
<feature type="compositionally biased region" description="Basic residues" evidence="1">
    <location>
        <begin position="28"/>
        <end position="37"/>
    </location>
</feature>
<accession>A0A1E3VN65</accession>
<evidence type="ECO:0000313" key="2">
    <source>
        <dbReference type="EMBL" id="ODR94978.1"/>
    </source>
</evidence>
<dbReference type="STRING" id="1774970.AUC70_04215"/>
<dbReference type="AlphaFoldDB" id="A0A1E3VN65"/>
<gene>
    <name evidence="2" type="ORF">AUC70_04215</name>
</gene>
<organism evidence="2 3">
    <name type="scientific">Methyloceanibacter stevinii</name>
    <dbReference type="NCBI Taxonomy" id="1774970"/>
    <lineage>
        <taxon>Bacteria</taxon>
        <taxon>Pseudomonadati</taxon>
        <taxon>Pseudomonadota</taxon>
        <taxon>Alphaproteobacteria</taxon>
        <taxon>Hyphomicrobiales</taxon>
        <taxon>Hyphomicrobiaceae</taxon>
        <taxon>Methyloceanibacter</taxon>
    </lineage>
</organism>
<reference evidence="2 3" key="1">
    <citation type="journal article" date="2016" name="Environ. Microbiol.">
        <title>New Methyloceanibacter diversity from North Sea sediments includes methanotroph containing solely the soluble methane monooxygenase.</title>
        <authorList>
            <person name="Vekeman B."/>
            <person name="Kerckhof F.M."/>
            <person name="Cremers G."/>
            <person name="de Vos P."/>
            <person name="Vandamme P."/>
            <person name="Boon N."/>
            <person name="Op den Camp H.J."/>
            <person name="Heylen K."/>
        </authorList>
    </citation>
    <scope>NUCLEOTIDE SEQUENCE [LARGE SCALE GENOMIC DNA]</scope>
    <source>
        <strain evidence="2 3">R-67176</strain>
    </source>
</reference>
<evidence type="ECO:0000256" key="1">
    <source>
        <dbReference type="SAM" id="MobiDB-lite"/>
    </source>
</evidence>
<feature type="compositionally biased region" description="Basic and acidic residues" evidence="1">
    <location>
        <begin position="73"/>
        <end position="87"/>
    </location>
</feature>
<keyword evidence="3" id="KW-1185">Reference proteome</keyword>
<dbReference type="EMBL" id="LPWE01000011">
    <property type="protein sequence ID" value="ODR94978.1"/>
    <property type="molecule type" value="Genomic_DNA"/>
</dbReference>
<comment type="caution">
    <text evidence="2">The sequence shown here is derived from an EMBL/GenBank/DDBJ whole genome shotgun (WGS) entry which is preliminary data.</text>
</comment>
<protein>
    <submittedName>
        <fullName evidence="2">Uncharacterized protein</fullName>
    </submittedName>
</protein>
<evidence type="ECO:0000313" key="3">
    <source>
        <dbReference type="Proteomes" id="UP000094172"/>
    </source>
</evidence>
<dbReference type="Proteomes" id="UP000094172">
    <property type="component" value="Unassembled WGS sequence"/>
</dbReference>
<name>A0A1E3VN65_9HYPH</name>
<sequence>MQPIRYAHRSAARRLADMMMSPFEQGGSRRRTGTKKHAMSDGELRRAAALRRQRGAAQTEGVLNRCDTFGHTAGHDERDSDAGRSGHEAGVAVTERTVLVFAGLVRGFPAAAMADRDHAEFRLDQDGESLRNEVARDEAGINKYA</sequence>
<feature type="region of interest" description="Disordered" evidence="1">
    <location>
        <begin position="17"/>
        <end position="89"/>
    </location>
</feature>